<dbReference type="Pfam" id="PF00356">
    <property type="entry name" value="LacI"/>
    <property type="match status" value="1"/>
</dbReference>
<feature type="domain" description="HTH lacI-type" evidence="5">
    <location>
        <begin position="20"/>
        <end position="74"/>
    </location>
</feature>
<evidence type="ECO:0000256" key="2">
    <source>
        <dbReference type="ARBA" id="ARBA00023125"/>
    </source>
</evidence>
<gene>
    <name evidence="6" type="ORF">ABRP34_14800</name>
</gene>
<feature type="region of interest" description="Disordered" evidence="4">
    <location>
        <begin position="1"/>
        <end position="21"/>
    </location>
</feature>
<dbReference type="EMBL" id="CP159279">
    <property type="protein sequence ID" value="XCH10100.1"/>
    <property type="molecule type" value="Genomic_DNA"/>
</dbReference>
<sequence>MSRPKMPGTAGPARSGPSRPTMRHVAALAGVGTKTVSRVVNGEPNVSAATIERVRQAIERLHYQPNLDAANLKRANGRTLTLGFLVENLADPFSAAVLRAIEEEAWDRKTAVISASHGCDPERELQIINNFLGRRVDGIILGPASGRHSFRALEAAQGTSLVFLGALPAGVPADAVATDNAAGAGQAADHLLRLGHRRIAYCGAVPASAGDVAAGERYRGFMAKLGQAGITARDIPVLQNLRDTEGARHEIARLIRSGPRPTAIFTAGSAGTAGAIKALRENGMNNSIAVVGFDDFPYADLVDPGITVIAQDAERIGRIAAERLFARMNGFSGEPATHLIPATLKERGSGEIRPRSASRRPSVSAGIS</sequence>
<keyword evidence="1" id="KW-0805">Transcription regulation</keyword>
<keyword evidence="2 6" id="KW-0238">DNA-binding</keyword>
<reference evidence="6" key="1">
    <citation type="submission" date="2024-06" db="EMBL/GenBank/DDBJ databases">
        <title>Biodegradation of dimethachlon by Arthrobacter sp. K5: mechanistic insights and ecological implications.</title>
        <authorList>
            <person name="Hu S."/>
            <person name="Lu P."/>
        </authorList>
    </citation>
    <scope>NUCLEOTIDE SEQUENCE</scope>
    <source>
        <strain evidence="6">K5</strain>
    </source>
</reference>
<dbReference type="SMART" id="SM00354">
    <property type="entry name" value="HTH_LACI"/>
    <property type="match status" value="1"/>
</dbReference>
<protein>
    <submittedName>
        <fullName evidence="6">LacI family DNA-binding transcriptional regulator</fullName>
    </submittedName>
</protein>
<organism evidence="6">
    <name type="scientific">Arthrobacter sp. K5</name>
    <dbReference type="NCBI Taxonomy" id="2839623"/>
    <lineage>
        <taxon>Bacteria</taxon>
        <taxon>Bacillati</taxon>
        <taxon>Actinomycetota</taxon>
        <taxon>Actinomycetes</taxon>
        <taxon>Micrococcales</taxon>
        <taxon>Micrococcaceae</taxon>
        <taxon>Arthrobacter</taxon>
    </lineage>
</organism>
<dbReference type="GO" id="GO:0000976">
    <property type="term" value="F:transcription cis-regulatory region binding"/>
    <property type="evidence" value="ECO:0007669"/>
    <property type="project" value="TreeGrafter"/>
</dbReference>
<dbReference type="PANTHER" id="PTHR30146">
    <property type="entry name" value="LACI-RELATED TRANSCRIPTIONAL REPRESSOR"/>
    <property type="match status" value="1"/>
</dbReference>
<dbReference type="CDD" id="cd01392">
    <property type="entry name" value="HTH_LacI"/>
    <property type="match status" value="1"/>
</dbReference>
<dbReference type="PROSITE" id="PS50932">
    <property type="entry name" value="HTH_LACI_2"/>
    <property type="match status" value="1"/>
</dbReference>
<name>A0AAU8EKL6_9MICC</name>
<dbReference type="Gene3D" id="3.40.50.2300">
    <property type="match status" value="2"/>
</dbReference>
<keyword evidence="3" id="KW-0804">Transcription</keyword>
<feature type="compositionally biased region" description="Low complexity" evidence="4">
    <location>
        <begin position="359"/>
        <end position="368"/>
    </location>
</feature>
<evidence type="ECO:0000256" key="3">
    <source>
        <dbReference type="ARBA" id="ARBA00023163"/>
    </source>
</evidence>
<dbReference type="RefSeq" id="WP_353710768.1">
    <property type="nucleotide sequence ID" value="NZ_CP159279.1"/>
</dbReference>
<accession>A0AAU8EKL6</accession>
<dbReference type="GO" id="GO:0003700">
    <property type="term" value="F:DNA-binding transcription factor activity"/>
    <property type="evidence" value="ECO:0007669"/>
    <property type="project" value="TreeGrafter"/>
</dbReference>
<dbReference type="InterPro" id="IPR028082">
    <property type="entry name" value="Peripla_BP_I"/>
</dbReference>
<dbReference type="InterPro" id="IPR046335">
    <property type="entry name" value="LacI/GalR-like_sensor"/>
</dbReference>
<feature type="region of interest" description="Disordered" evidence="4">
    <location>
        <begin position="347"/>
        <end position="368"/>
    </location>
</feature>
<dbReference type="AlphaFoldDB" id="A0AAU8EKL6"/>
<dbReference type="SUPFAM" id="SSF47413">
    <property type="entry name" value="lambda repressor-like DNA-binding domains"/>
    <property type="match status" value="1"/>
</dbReference>
<dbReference type="SUPFAM" id="SSF53822">
    <property type="entry name" value="Periplasmic binding protein-like I"/>
    <property type="match status" value="1"/>
</dbReference>
<proteinExistence type="predicted"/>
<evidence type="ECO:0000256" key="1">
    <source>
        <dbReference type="ARBA" id="ARBA00023015"/>
    </source>
</evidence>
<evidence type="ECO:0000313" key="6">
    <source>
        <dbReference type="EMBL" id="XCH10100.1"/>
    </source>
</evidence>
<evidence type="ECO:0000259" key="5">
    <source>
        <dbReference type="PROSITE" id="PS50932"/>
    </source>
</evidence>
<dbReference type="Gene3D" id="1.10.260.40">
    <property type="entry name" value="lambda repressor-like DNA-binding domains"/>
    <property type="match status" value="1"/>
</dbReference>
<evidence type="ECO:0000256" key="4">
    <source>
        <dbReference type="SAM" id="MobiDB-lite"/>
    </source>
</evidence>
<dbReference type="PANTHER" id="PTHR30146:SF109">
    <property type="entry name" value="HTH-TYPE TRANSCRIPTIONAL REGULATOR GALS"/>
    <property type="match status" value="1"/>
</dbReference>
<dbReference type="CDD" id="cd06267">
    <property type="entry name" value="PBP1_LacI_sugar_binding-like"/>
    <property type="match status" value="1"/>
</dbReference>
<dbReference type="InterPro" id="IPR000843">
    <property type="entry name" value="HTH_LacI"/>
</dbReference>
<dbReference type="InterPro" id="IPR010982">
    <property type="entry name" value="Lambda_DNA-bd_dom_sf"/>
</dbReference>
<dbReference type="Pfam" id="PF13377">
    <property type="entry name" value="Peripla_BP_3"/>
    <property type="match status" value="1"/>
</dbReference>